<evidence type="ECO:0000313" key="8">
    <source>
        <dbReference type="Proteomes" id="UP000504603"/>
    </source>
</evidence>
<gene>
    <name evidence="9" type="primary">LOC111023379</name>
</gene>
<sequence length="397" mass="42720">MTFSFPSSSSKQSTWLPEILLLLLLSTGVTSRELVKNSDFESPPSNLPKNLNSTSVVLNKNNTIPGWTFQGGVEYITVGKNISLPDKGHAILLGEDGKINQTFTADADYLNYILTFALAPGGQNCSATAPLEVSAPDSDAIFTLNHRYWKEPWKVYGLYLGSWGDRESINLEIGSLANDSTSTSTCWPAIDSLHLKTMGIVMPDNDNLVVNGGFEFGPDFLENTAGGVLLDSAPTPLFSPLIQWIVLGTVRYIDSKHFFVPQGNAAVEMISGVSSGVQAAAKLQAGSSYTLDFTLGDANDSCAAKFLVGAQAGSTSRNFTLESNGTGSAVKFSMTFNAIPDVNTITFLSYTTTQTKDGDFCGPVIDDVILRVSHGLRILMPWKSLVPLCLVTILYLL</sequence>
<dbReference type="AlphaFoldDB" id="A0A6J1DS56"/>
<feature type="domain" description="DUF642" evidence="7">
    <location>
        <begin position="34"/>
        <end position="196"/>
    </location>
</feature>
<evidence type="ECO:0000259" key="7">
    <source>
        <dbReference type="Pfam" id="PF04862"/>
    </source>
</evidence>
<feature type="domain" description="DUF642" evidence="7">
    <location>
        <begin position="208"/>
        <end position="370"/>
    </location>
</feature>
<reference evidence="9" key="1">
    <citation type="submission" date="2025-08" db="UniProtKB">
        <authorList>
            <consortium name="RefSeq"/>
        </authorList>
    </citation>
    <scope>IDENTIFICATION</scope>
    <source>
        <strain evidence="9">OHB3-1</strain>
    </source>
</reference>
<proteinExistence type="predicted"/>
<evidence type="ECO:0000256" key="4">
    <source>
        <dbReference type="ARBA" id="ARBA00022729"/>
    </source>
</evidence>
<evidence type="ECO:0000256" key="3">
    <source>
        <dbReference type="ARBA" id="ARBA00022525"/>
    </source>
</evidence>
<feature type="chain" id="PRO_5026818762" evidence="6">
    <location>
        <begin position="32"/>
        <end position="397"/>
    </location>
</feature>
<keyword evidence="4 6" id="KW-0732">Signal</keyword>
<protein>
    <submittedName>
        <fullName evidence="9">Uncharacterized protein LOC111023379</fullName>
    </submittedName>
</protein>
<evidence type="ECO:0000313" key="9">
    <source>
        <dbReference type="RefSeq" id="XP_022156497.1"/>
    </source>
</evidence>
<dbReference type="PANTHER" id="PTHR31265:SF28">
    <property type="entry name" value="EMB|CAB87702.1"/>
    <property type="match status" value="1"/>
</dbReference>
<dbReference type="GO" id="GO:0005576">
    <property type="term" value="C:extracellular region"/>
    <property type="evidence" value="ECO:0007669"/>
    <property type="project" value="UniProtKB-SubCell"/>
</dbReference>
<evidence type="ECO:0000256" key="2">
    <source>
        <dbReference type="ARBA" id="ARBA00004613"/>
    </source>
</evidence>
<name>A0A6J1DS56_MOMCH</name>
<dbReference type="Pfam" id="PF04862">
    <property type="entry name" value="DUF642"/>
    <property type="match status" value="2"/>
</dbReference>
<comment type="subcellular location">
    <subcellularLocation>
        <location evidence="1">Cell envelope</location>
    </subcellularLocation>
    <subcellularLocation>
        <location evidence="2">Secreted</location>
    </subcellularLocation>
</comment>
<evidence type="ECO:0000256" key="5">
    <source>
        <dbReference type="ARBA" id="ARBA00023180"/>
    </source>
</evidence>
<keyword evidence="3" id="KW-0964">Secreted</keyword>
<dbReference type="GeneID" id="111023379"/>
<organism evidence="8 9">
    <name type="scientific">Momordica charantia</name>
    <name type="common">Bitter gourd</name>
    <name type="synonym">Balsam pear</name>
    <dbReference type="NCBI Taxonomy" id="3673"/>
    <lineage>
        <taxon>Eukaryota</taxon>
        <taxon>Viridiplantae</taxon>
        <taxon>Streptophyta</taxon>
        <taxon>Embryophyta</taxon>
        <taxon>Tracheophyta</taxon>
        <taxon>Spermatophyta</taxon>
        <taxon>Magnoliopsida</taxon>
        <taxon>eudicotyledons</taxon>
        <taxon>Gunneridae</taxon>
        <taxon>Pentapetalae</taxon>
        <taxon>rosids</taxon>
        <taxon>fabids</taxon>
        <taxon>Cucurbitales</taxon>
        <taxon>Cucurbitaceae</taxon>
        <taxon>Momordiceae</taxon>
        <taxon>Momordica</taxon>
    </lineage>
</organism>
<dbReference type="Proteomes" id="UP000504603">
    <property type="component" value="Unplaced"/>
</dbReference>
<evidence type="ECO:0000256" key="1">
    <source>
        <dbReference type="ARBA" id="ARBA00004196"/>
    </source>
</evidence>
<dbReference type="Gene3D" id="2.60.120.260">
    <property type="entry name" value="Galactose-binding domain-like"/>
    <property type="match status" value="1"/>
</dbReference>
<dbReference type="InterPro" id="IPR006946">
    <property type="entry name" value="DGR2-like_dom"/>
</dbReference>
<dbReference type="InterPro" id="IPR052437">
    <property type="entry name" value="Pectin_Meth_Modulator"/>
</dbReference>
<dbReference type="OrthoDB" id="1895088at2759"/>
<dbReference type="RefSeq" id="XP_022156497.1">
    <property type="nucleotide sequence ID" value="XM_022300805.1"/>
</dbReference>
<accession>A0A6J1DS56</accession>
<keyword evidence="5" id="KW-0325">Glycoprotein</keyword>
<evidence type="ECO:0000256" key="6">
    <source>
        <dbReference type="SAM" id="SignalP"/>
    </source>
</evidence>
<keyword evidence="8" id="KW-1185">Reference proteome</keyword>
<feature type="signal peptide" evidence="6">
    <location>
        <begin position="1"/>
        <end position="31"/>
    </location>
</feature>
<dbReference type="KEGG" id="mcha:111023379"/>
<dbReference type="PANTHER" id="PTHR31265">
    <property type="entry name" value="OS02G0527500 PROTEIN-RELATED"/>
    <property type="match status" value="1"/>
</dbReference>